<dbReference type="EMBL" id="JBFDAA010000015">
    <property type="protein sequence ID" value="KAL1117872.1"/>
    <property type="molecule type" value="Genomic_DNA"/>
</dbReference>
<dbReference type="Proteomes" id="UP001558652">
    <property type="component" value="Unassembled WGS sequence"/>
</dbReference>
<proteinExistence type="predicted"/>
<name>A0ABD0Y317_9HEMI</name>
<feature type="compositionally biased region" description="Basic and acidic residues" evidence="1">
    <location>
        <begin position="1"/>
        <end position="15"/>
    </location>
</feature>
<protein>
    <submittedName>
        <fullName evidence="2">Uncharacterized protein</fullName>
    </submittedName>
</protein>
<feature type="region of interest" description="Disordered" evidence="1">
    <location>
        <begin position="1"/>
        <end position="22"/>
    </location>
</feature>
<gene>
    <name evidence="2" type="ORF">AAG570_004185</name>
</gene>
<organism evidence="2 3">
    <name type="scientific">Ranatra chinensis</name>
    <dbReference type="NCBI Taxonomy" id="642074"/>
    <lineage>
        <taxon>Eukaryota</taxon>
        <taxon>Metazoa</taxon>
        <taxon>Ecdysozoa</taxon>
        <taxon>Arthropoda</taxon>
        <taxon>Hexapoda</taxon>
        <taxon>Insecta</taxon>
        <taxon>Pterygota</taxon>
        <taxon>Neoptera</taxon>
        <taxon>Paraneoptera</taxon>
        <taxon>Hemiptera</taxon>
        <taxon>Heteroptera</taxon>
        <taxon>Panheteroptera</taxon>
        <taxon>Nepomorpha</taxon>
        <taxon>Nepidae</taxon>
        <taxon>Ranatrinae</taxon>
        <taxon>Ranatra</taxon>
    </lineage>
</organism>
<evidence type="ECO:0000313" key="3">
    <source>
        <dbReference type="Proteomes" id="UP001558652"/>
    </source>
</evidence>
<dbReference type="SUPFAM" id="SSF52087">
    <property type="entry name" value="CRAL/TRIO domain"/>
    <property type="match status" value="1"/>
</dbReference>
<dbReference type="Gene3D" id="3.40.525.10">
    <property type="entry name" value="CRAL-TRIO lipid binding domain"/>
    <property type="match status" value="2"/>
</dbReference>
<accession>A0ABD0Y317</accession>
<dbReference type="PANTHER" id="PTHR10174:SF224">
    <property type="entry name" value="RETINOL-BINDING PROTEIN PINTA"/>
    <property type="match status" value="1"/>
</dbReference>
<dbReference type="PANTHER" id="PTHR10174">
    <property type="entry name" value="ALPHA-TOCOPHEROL TRANSFER PROTEIN-RELATED"/>
    <property type="match status" value="1"/>
</dbReference>
<dbReference type="AlphaFoldDB" id="A0ABD0Y317"/>
<keyword evidence="3" id="KW-1185">Reference proteome</keyword>
<reference evidence="2 3" key="1">
    <citation type="submission" date="2024-07" db="EMBL/GenBank/DDBJ databases">
        <title>Chromosome-level genome assembly of the water stick insect Ranatra chinensis (Heteroptera: Nepidae).</title>
        <authorList>
            <person name="Liu X."/>
        </authorList>
    </citation>
    <scope>NUCLEOTIDE SEQUENCE [LARGE SCALE GENOMIC DNA]</scope>
    <source>
        <strain evidence="2">Cailab_2021Rc</strain>
        <tissue evidence="2">Muscle</tissue>
    </source>
</reference>
<dbReference type="InterPro" id="IPR036865">
    <property type="entry name" value="CRAL-TRIO_dom_sf"/>
</dbReference>
<comment type="caution">
    <text evidence="2">The sequence shown here is derived from an EMBL/GenBank/DDBJ whole genome shotgun (WGS) entry which is preliminary data.</text>
</comment>
<sequence length="211" mass="24263">MVRTDEHRARDDRPRGLANFPKPTPEGYRVAYAGLTNTDPTLFDMVAVLRLFHMIIDASVIIEGLSRGFIVILDAKGVTTHHAPLSSLNQIHRLLIYVQIKLFYDGSMDPLYEEIPKEILPYELGGTLGPMEKYQRELQKKVEGLTDWYIAEENQRSKSEYWYEYNKKYGRAEILNGDDWRTIELCLRPIWPRSCQDDEVGLGQDVIGGDA</sequence>
<evidence type="ECO:0000256" key="1">
    <source>
        <dbReference type="SAM" id="MobiDB-lite"/>
    </source>
</evidence>
<evidence type="ECO:0000313" key="2">
    <source>
        <dbReference type="EMBL" id="KAL1117872.1"/>
    </source>
</evidence>